<keyword evidence="3" id="KW-1185">Reference proteome</keyword>
<name>A0A6V7H0J5_9HYME</name>
<dbReference type="OrthoDB" id="10494892at2759"/>
<dbReference type="Proteomes" id="UP000752696">
    <property type="component" value="Unassembled WGS sequence"/>
</dbReference>
<evidence type="ECO:0000256" key="1">
    <source>
        <dbReference type="SAM" id="MobiDB-lite"/>
    </source>
</evidence>
<evidence type="ECO:0000313" key="3">
    <source>
        <dbReference type="Proteomes" id="UP000752696"/>
    </source>
</evidence>
<feature type="compositionally biased region" description="Basic and acidic residues" evidence="1">
    <location>
        <begin position="70"/>
        <end position="84"/>
    </location>
</feature>
<reference evidence="2" key="1">
    <citation type="submission" date="2020-07" db="EMBL/GenBank/DDBJ databases">
        <authorList>
            <person name="Nazaruddin N."/>
        </authorList>
    </citation>
    <scope>NUCLEOTIDE SEQUENCE</scope>
</reference>
<dbReference type="AlphaFoldDB" id="A0A6V7H0J5"/>
<evidence type="ECO:0000313" key="2">
    <source>
        <dbReference type="EMBL" id="CAD1470743.1"/>
    </source>
</evidence>
<comment type="caution">
    <text evidence="2">The sequence shown here is derived from an EMBL/GenBank/DDBJ whole genome shotgun (WGS) entry which is preliminary data.</text>
</comment>
<feature type="region of interest" description="Disordered" evidence="1">
    <location>
        <begin position="53"/>
        <end position="84"/>
    </location>
</feature>
<sequence>NHDLKLFHGETRRERGNREKFEFRDSAVQNQTVPGPGCPELLERLISVSPTSTRLSPSFYPRFGPQRGGTLRESHELDRRTSDKKITFRPTITLSRLAN</sequence>
<protein>
    <submittedName>
        <fullName evidence="2">Uncharacterized protein</fullName>
    </submittedName>
</protein>
<organism evidence="2 3">
    <name type="scientific">Heterotrigona itama</name>
    <dbReference type="NCBI Taxonomy" id="395501"/>
    <lineage>
        <taxon>Eukaryota</taxon>
        <taxon>Metazoa</taxon>
        <taxon>Ecdysozoa</taxon>
        <taxon>Arthropoda</taxon>
        <taxon>Hexapoda</taxon>
        <taxon>Insecta</taxon>
        <taxon>Pterygota</taxon>
        <taxon>Neoptera</taxon>
        <taxon>Endopterygota</taxon>
        <taxon>Hymenoptera</taxon>
        <taxon>Apocrita</taxon>
        <taxon>Aculeata</taxon>
        <taxon>Apoidea</taxon>
        <taxon>Anthophila</taxon>
        <taxon>Apidae</taxon>
        <taxon>Heterotrigona</taxon>
    </lineage>
</organism>
<feature type="non-terminal residue" evidence="2">
    <location>
        <position position="1"/>
    </location>
</feature>
<accession>A0A6V7H0J5</accession>
<gene>
    <name evidence="2" type="ORF">MHI_LOCUS201393</name>
</gene>
<proteinExistence type="predicted"/>
<dbReference type="EMBL" id="CAJDYZ010003935">
    <property type="protein sequence ID" value="CAD1470743.1"/>
    <property type="molecule type" value="Genomic_DNA"/>
</dbReference>